<dbReference type="PANTHER" id="PTHR30055:SF183">
    <property type="entry name" value="NUCLEOID OCCLUSION FACTOR SLMA"/>
    <property type="match status" value="1"/>
</dbReference>
<dbReference type="AlphaFoldDB" id="A0A0F7JZZ3"/>
<evidence type="ECO:0000256" key="6">
    <source>
        <dbReference type="HAMAP-Rule" id="MF_01839"/>
    </source>
</evidence>
<dbReference type="PANTHER" id="PTHR30055">
    <property type="entry name" value="HTH-TYPE TRANSCRIPTIONAL REGULATOR RUTR"/>
    <property type="match status" value="1"/>
</dbReference>
<comment type="subcellular location">
    <subcellularLocation>
        <location evidence="6">Cytoplasm</location>
        <location evidence="6">Nucleoid</location>
    </subcellularLocation>
</comment>
<dbReference type="InterPro" id="IPR050109">
    <property type="entry name" value="HTH-type_TetR-like_transc_reg"/>
</dbReference>
<dbReference type="SUPFAM" id="SSF48498">
    <property type="entry name" value="Tetracyclin repressor-like, C-terminal domain"/>
    <property type="match status" value="1"/>
</dbReference>
<keyword evidence="1 6" id="KW-0963">Cytoplasm</keyword>
<dbReference type="Proteomes" id="UP000034410">
    <property type="component" value="Chromosome"/>
</dbReference>
<dbReference type="GO" id="GO:0043590">
    <property type="term" value="C:bacterial nucleoid"/>
    <property type="evidence" value="ECO:0007669"/>
    <property type="project" value="UniProtKB-UniRule"/>
</dbReference>
<dbReference type="InterPro" id="IPR009057">
    <property type="entry name" value="Homeodomain-like_sf"/>
</dbReference>
<evidence type="ECO:0000256" key="4">
    <source>
        <dbReference type="ARBA" id="ARBA00023125"/>
    </source>
</evidence>
<evidence type="ECO:0000313" key="9">
    <source>
        <dbReference type="EMBL" id="AKH20909.1"/>
    </source>
</evidence>
<keyword evidence="5 6" id="KW-0131">Cell cycle</keyword>
<dbReference type="GO" id="GO:0010974">
    <property type="term" value="P:negative regulation of division septum assembly"/>
    <property type="evidence" value="ECO:0007669"/>
    <property type="project" value="InterPro"/>
</dbReference>
<dbReference type="RefSeq" id="WP_046859838.1">
    <property type="nucleotide sequence ID" value="NZ_CP011412.1"/>
</dbReference>
<dbReference type="Pfam" id="PF22276">
    <property type="entry name" value="SlmA-like_C"/>
    <property type="match status" value="1"/>
</dbReference>
<dbReference type="KEGG" id="seds:AAY24_11775"/>
<comment type="subunit">
    <text evidence="6">Homodimer. Interacts with FtsZ.</text>
</comment>
<dbReference type="Gene3D" id="1.10.357.10">
    <property type="entry name" value="Tetracycline Repressor, domain 2"/>
    <property type="match status" value="1"/>
</dbReference>
<dbReference type="GO" id="GO:0000976">
    <property type="term" value="F:transcription cis-regulatory region binding"/>
    <property type="evidence" value="ECO:0007669"/>
    <property type="project" value="TreeGrafter"/>
</dbReference>
<sequence>MNQKVSRKQQILESLAAELERSPGERITTAVLARSVGVSEAALYRHFASKAKMFEGLIGFAEESVFARINQILDSEKETRVRCARILYLLLAFSERNPGITRVLLGDALVGETERLHQRVEQFFSRLETQLRQVLRESRMRDDDLCVDAESGAALLLSLIEGRMHQFLRTRFKVSPATGWESQWMILERAMFRVDDAPVEPLV</sequence>
<evidence type="ECO:0000259" key="8">
    <source>
        <dbReference type="PROSITE" id="PS50977"/>
    </source>
</evidence>
<evidence type="ECO:0000256" key="3">
    <source>
        <dbReference type="ARBA" id="ARBA00023054"/>
    </source>
</evidence>
<evidence type="ECO:0000256" key="1">
    <source>
        <dbReference type="ARBA" id="ARBA00022490"/>
    </source>
</evidence>
<protein>
    <recommendedName>
        <fullName evidence="6">Nucleoid occlusion factor SlmA</fullName>
    </recommendedName>
</protein>
<dbReference type="InterPro" id="IPR001647">
    <property type="entry name" value="HTH_TetR"/>
</dbReference>
<dbReference type="GO" id="GO:0051301">
    <property type="term" value="P:cell division"/>
    <property type="evidence" value="ECO:0007669"/>
    <property type="project" value="UniProtKB-KW"/>
</dbReference>
<evidence type="ECO:0000256" key="7">
    <source>
        <dbReference type="PROSITE-ProRule" id="PRU00335"/>
    </source>
</evidence>
<dbReference type="InterPro" id="IPR036271">
    <property type="entry name" value="Tet_transcr_reg_TetR-rel_C_sf"/>
</dbReference>
<gene>
    <name evidence="6" type="primary">slmA</name>
    <name evidence="9" type="ORF">AAY24_11775</name>
</gene>
<dbReference type="SUPFAM" id="SSF46689">
    <property type="entry name" value="Homeodomain-like"/>
    <property type="match status" value="1"/>
</dbReference>
<dbReference type="PROSITE" id="PS50977">
    <property type="entry name" value="HTH_TETR_2"/>
    <property type="match status" value="1"/>
</dbReference>
<dbReference type="NCBIfam" id="NF007015">
    <property type="entry name" value="PRK09480.1"/>
    <property type="match status" value="1"/>
</dbReference>
<reference evidence="9 10" key="1">
    <citation type="journal article" date="2015" name="Genome Announc.">
        <title>Complete Genome Sequence of Sedimenticola thiotaurini Strain SIP-G1, a Polyphosphate- and Polyhydroxyalkanoate-Accumulating Sulfur-Oxidizing Gammaproteobacterium Isolated from Salt Marsh Sediments.</title>
        <authorList>
            <person name="Flood B.E."/>
            <person name="Jones D.S."/>
            <person name="Bailey J.V."/>
        </authorList>
    </citation>
    <scope>NUCLEOTIDE SEQUENCE [LARGE SCALE GENOMIC DNA]</scope>
    <source>
        <strain evidence="9 10">SIP-G1</strain>
    </source>
</reference>
<feature type="domain" description="HTH tetR-type" evidence="8">
    <location>
        <begin position="5"/>
        <end position="65"/>
    </location>
</feature>
<keyword evidence="2 6" id="KW-0132">Cell division</keyword>
<name>A0A0F7JZZ3_9GAMM</name>
<keyword evidence="4 6" id="KW-0238">DNA-binding</keyword>
<dbReference type="InterPro" id="IPR054580">
    <property type="entry name" value="SlmA-like_C"/>
</dbReference>
<dbReference type="EMBL" id="CP011412">
    <property type="protein sequence ID" value="AKH20909.1"/>
    <property type="molecule type" value="Genomic_DNA"/>
</dbReference>
<comment type="function">
    <text evidence="6">Required for nucleoid occlusion (NO) phenomenon, which prevents Z-ring formation and cell division over the nucleoid. Acts as a DNA-associated cell division inhibitor that binds simultaneously chromosomal DNA and FtsZ, and disrupts the assembly of FtsZ polymers. SlmA-DNA-binding sequences (SBS) are dispersed on non-Ter regions of the chromosome, preventing FtsZ polymerization at these regions.</text>
</comment>
<evidence type="ECO:0000313" key="10">
    <source>
        <dbReference type="Proteomes" id="UP000034410"/>
    </source>
</evidence>
<comment type="similarity">
    <text evidence="6">Belongs to the nucleoid occlusion factor SlmA family.</text>
</comment>
<keyword evidence="10" id="KW-1185">Reference proteome</keyword>
<evidence type="ECO:0000256" key="5">
    <source>
        <dbReference type="ARBA" id="ARBA00023306"/>
    </source>
</evidence>
<dbReference type="GO" id="GO:0003700">
    <property type="term" value="F:DNA-binding transcription factor activity"/>
    <property type="evidence" value="ECO:0007669"/>
    <property type="project" value="TreeGrafter"/>
</dbReference>
<organism evidence="9 10">
    <name type="scientific">Sedimenticola thiotaurini</name>
    <dbReference type="NCBI Taxonomy" id="1543721"/>
    <lineage>
        <taxon>Bacteria</taxon>
        <taxon>Pseudomonadati</taxon>
        <taxon>Pseudomonadota</taxon>
        <taxon>Gammaproteobacteria</taxon>
        <taxon>Chromatiales</taxon>
        <taxon>Sedimenticolaceae</taxon>
        <taxon>Sedimenticola</taxon>
    </lineage>
</organism>
<accession>A0A0F7JZZ3</accession>
<dbReference type="OrthoDB" id="9179041at2"/>
<dbReference type="InterPro" id="IPR023769">
    <property type="entry name" value="NO_SlmA"/>
</dbReference>
<evidence type="ECO:0000256" key="2">
    <source>
        <dbReference type="ARBA" id="ARBA00022618"/>
    </source>
</evidence>
<feature type="DNA-binding region" description="H-T-H motif" evidence="7">
    <location>
        <begin position="28"/>
        <end position="47"/>
    </location>
</feature>
<dbReference type="PATRIC" id="fig|1543721.4.peg.2438"/>
<dbReference type="Pfam" id="PF00440">
    <property type="entry name" value="TetR_N"/>
    <property type="match status" value="1"/>
</dbReference>
<dbReference type="HAMAP" id="MF_01839">
    <property type="entry name" value="NO_factor_SlmA"/>
    <property type="match status" value="1"/>
</dbReference>
<dbReference type="GO" id="GO:0005737">
    <property type="term" value="C:cytoplasm"/>
    <property type="evidence" value="ECO:0007669"/>
    <property type="project" value="UniProtKB-UniRule"/>
</dbReference>
<proteinExistence type="inferred from homology"/>
<keyword evidence="3" id="KW-0175">Coiled coil</keyword>